<name>A0A1M5X3M0_9BURK</name>
<dbReference type="Pfam" id="PF09678">
    <property type="entry name" value="Caa3_CtaG"/>
    <property type="match status" value="1"/>
</dbReference>
<organism evidence="7 8">
    <name type="scientific">Pollutimonas bauzanensis</name>
    <dbReference type="NCBI Taxonomy" id="658167"/>
    <lineage>
        <taxon>Bacteria</taxon>
        <taxon>Pseudomonadati</taxon>
        <taxon>Pseudomonadota</taxon>
        <taxon>Betaproteobacteria</taxon>
        <taxon>Burkholderiales</taxon>
        <taxon>Alcaligenaceae</taxon>
        <taxon>Pollutimonas</taxon>
    </lineage>
</organism>
<gene>
    <name evidence="7" type="ORF">SAMN04488135_10694</name>
</gene>
<keyword evidence="3 6" id="KW-0812">Transmembrane</keyword>
<feature type="transmembrane region" description="Helical" evidence="6">
    <location>
        <begin position="118"/>
        <end position="141"/>
    </location>
</feature>
<accession>A0A1M5X3M0</accession>
<comment type="subcellular location">
    <subcellularLocation>
        <location evidence="1">Cell membrane</location>
        <topology evidence="1">Multi-pass membrane protein</topology>
    </subcellularLocation>
</comment>
<sequence>MNIIDWLTPWEFSPALLLMFFMGAWLFTRGTRVHRVTAVRQAFFWIGVALLYLSMHTRIDYYAERMFFIHRLQHLVLHHLGPLLIMGAYPGQVMRAGLPMSWRLRLRDFRASRPGRALVAVLTNKILVPVLFVALVLGFLIPTVQFYSMLDWRLYRFMNWSVVISGFMYWNLILDRRPSPPAVLSPGGRIISPVITMVPQMVTGAVITFTERDLYPIFDLCGRAIPGMTAVTDQAIGGLTMWVLAGFVEVFGLLFALATLMRLSARNRLPNKQDALRARQSVAAAAS</sequence>
<feature type="transmembrane region" description="Helical" evidence="6">
    <location>
        <begin position="190"/>
        <end position="210"/>
    </location>
</feature>
<dbReference type="STRING" id="658167.SAMN04488135_10694"/>
<dbReference type="AlphaFoldDB" id="A0A1M5X3M0"/>
<keyword evidence="4 6" id="KW-1133">Transmembrane helix</keyword>
<dbReference type="GO" id="GO:0005886">
    <property type="term" value="C:plasma membrane"/>
    <property type="evidence" value="ECO:0007669"/>
    <property type="project" value="UniProtKB-SubCell"/>
</dbReference>
<feature type="transmembrane region" description="Helical" evidence="6">
    <location>
        <begin position="153"/>
        <end position="170"/>
    </location>
</feature>
<evidence type="ECO:0000256" key="5">
    <source>
        <dbReference type="ARBA" id="ARBA00023136"/>
    </source>
</evidence>
<keyword evidence="2" id="KW-1003">Cell membrane</keyword>
<keyword evidence="8" id="KW-1185">Reference proteome</keyword>
<evidence type="ECO:0000256" key="3">
    <source>
        <dbReference type="ARBA" id="ARBA00022692"/>
    </source>
</evidence>
<feature type="transmembrane region" description="Helical" evidence="6">
    <location>
        <begin position="42"/>
        <end position="59"/>
    </location>
</feature>
<dbReference type="InterPro" id="IPR019108">
    <property type="entry name" value="Caa3_assmbl_CtaG-rel"/>
</dbReference>
<evidence type="ECO:0000256" key="2">
    <source>
        <dbReference type="ARBA" id="ARBA00022475"/>
    </source>
</evidence>
<dbReference type="EMBL" id="FQXE01000006">
    <property type="protein sequence ID" value="SHH93793.1"/>
    <property type="molecule type" value="Genomic_DNA"/>
</dbReference>
<protein>
    <submittedName>
        <fullName evidence="7">Putative membrane protein</fullName>
    </submittedName>
</protein>
<feature type="transmembrane region" description="Helical" evidence="6">
    <location>
        <begin position="12"/>
        <end position="30"/>
    </location>
</feature>
<dbReference type="OrthoDB" id="9808789at2"/>
<feature type="transmembrane region" description="Helical" evidence="6">
    <location>
        <begin position="241"/>
        <end position="263"/>
    </location>
</feature>
<dbReference type="RefSeq" id="WP_073103548.1">
    <property type="nucleotide sequence ID" value="NZ_FQXE01000006.1"/>
</dbReference>
<reference evidence="7 8" key="1">
    <citation type="submission" date="2016-11" db="EMBL/GenBank/DDBJ databases">
        <authorList>
            <person name="Jaros S."/>
            <person name="Januszkiewicz K."/>
            <person name="Wedrychowicz H."/>
        </authorList>
    </citation>
    <scope>NUCLEOTIDE SEQUENCE [LARGE SCALE GENOMIC DNA]</scope>
    <source>
        <strain evidence="7 8">CGMCC 1.10190</strain>
    </source>
</reference>
<evidence type="ECO:0000256" key="1">
    <source>
        <dbReference type="ARBA" id="ARBA00004651"/>
    </source>
</evidence>
<proteinExistence type="predicted"/>
<evidence type="ECO:0000313" key="7">
    <source>
        <dbReference type="EMBL" id="SHH93793.1"/>
    </source>
</evidence>
<evidence type="ECO:0000256" key="4">
    <source>
        <dbReference type="ARBA" id="ARBA00022989"/>
    </source>
</evidence>
<feature type="transmembrane region" description="Helical" evidence="6">
    <location>
        <begin position="79"/>
        <end position="98"/>
    </location>
</feature>
<evidence type="ECO:0000313" key="8">
    <source>
        <dbReference type="Proteomes" id="UP000184226"/>
    </source>
</evidence>
<dbReference type="Proteomes" id="UP000184226">
    <property type="component" value="Unassembled WGS sequence"/>
</dbReference>
<evidence type="ECO:0000256" key="6">
    <source>
        <dbReference type="SAM" id="Phobius"/>
    </source>
</evidence>
<keyword evidence="5 6" id="KW-0472">Membrane</keyword>